<reference evidence="5 6" key="1">
    <citation type="submission" date="2022-01" db="EMBL/GenBank/DDBJ databases">
        <title>A chromosomal length assembly of Cordylochernes scorpioides.</title>
        <authorList>
            <person name="Zeh D."/>
            <person name="Zeh J."/>
        </authorList>
    </citation>
    <scope>NUCLEOTIDE SEQUENCE [LARGE SCALE GENOMIC DNA]</scope>
    <source>
        <strain evidence="5">IN4F17</strain>
        <tissue evidence="5">Whole Body</tissue>
    </source>
</reference>
<dbReference type="InterPro" id="IPR050211">
    <property type="entry name" value="FOX_domain-containing"/>
</dbReference>
<name>A0ABY6LGN9_9ARAC</name>
<dbReference type="Gene3D" id="1.10.10.10">
    <property type="entry name" value="Winged helix-like DNA-binding domain superfamily/Winged helix DNA-binding domain"/>
    <property type="match status" value="1"/>
</dbReference>
<keyword evidence="1 3" id="KW-0238">DNA-binding</keyword>
<feature type="DNA-binding region" description="Fork-head" evidence="3">
    <location>
        <begin position="65"/>
        <end position="159"/>
    </location>
</feature>
<accession>A0ABY6LGN9</accession>
<evidence type="ECO:0000313" key="5">
    <source>
        <dbReference type="EMBL" id="UYV78660.1"/>
    </source>
</evidence>
<dbReference type="InterPro" id="IPR018122">
    <property type="entry name" value="TF_fork_head_CS_1"/>
</dbReference>
<dbReference type="PROSITE" id="PS50039">
    <property type="entry name" value="FORK_HEAD_3"/>
    <property type="match status" value="1"/>
</dbReference>
<dbReference type="InterPro" id="IPR036390">
    <property type="entry name" value="WH_DNA-bd_sf"/>
</dbReference>
<keyword evidence="6" id="KW-1185">Reference proteome</keyword>
<keyword evidence="2 3" id="KW-0539">Nucleus</keyword>
<dbReference type="PRINTS" id="PR00053">
    <property type="entry name" value="FORKHEAD"/>
</dbReference>
<dbReference type="EMBL" id="CP092878">
    <property type="protein sequence ID" value="UYV78660.1"/>
    <property type="molecule type" value="Genomic_DNA"/>
</dbReference>
<dbReference type="Proteomes" id="UP001235939">
    <property type="component" value="Chromosome 16"/>
</dbReference>
<dbReference type="Pfam" id="PF00250">
    <property type="entry name" value="Forkhead"/>
    <property type="match status" value="1"/>
</dbReference>
<dbReference type="PANTHER" id="PTHR11829:SF380">
    <property type="entry name" value="PROTEIN FORK HEAD"/>
    <property type="match status" value="1"/>
</dbReference>
<sequence length="240" mass="27198">MHGGFCGHWTASDLEAVELGATRRIIRVSLAMYFKGLPLAMLADYGAERCFIPYGGGCTPRALAKPPYSYISLITMAIQHAPGHLVTLSDIYRFIMEVFPYYRRDQQRWQNSVRHSLSFNDCFVKVPRSPDRPGKGSYWTLHPDSGNMFENGCYLRRQKRFKCPSKAAQPPPPSATPVQHHPFSIDSIIQASSPYLYPAFSQGPEERRVVIHTWGLPQACGESALFIAIQIMKIWDELFL</sequence>
<dbReference type="SUPFAM" id="SSF46785">
    <property type="entry name" value="Winged helix' DNA-binding domain"/>
    <property type="match status" value="1"/>
</dbReference>
<dbReference type="InterPro" id="IPR036388">
    <property type="entry name" value="WH-like_DNA-bd_sf"/>
</dbReference>
<gene>
    <name evidence="5" type="ORF">LAZ67_16002318</name>
</gene>
<evidence type="ECO:0000259" key="4">
    <source>
        <dbReference type="PROSITE" id="PS50039"/>
    </source>
</evidence>
<feature type="domain" description="Fork-head" evidence="4">
    <location>
        <begin position="65"/>
        <end position="159"/>
    </location>
</feature>
<dbReference type="PROSITE" id="PS00657">
    <property type="entry name" value="FORK_HEAD_1"/>
    <property type="match status" value="1"/>
</dbReference>
<dbReference type="PROSITE" id="PS00658">
    <property type="entry name" value="FORK_HEAD_2"/>
    <property type="match status" value="1"/>
</dbReference>
<evidence type="ECO:0000256" key="1">
    <source>
        <dbReference type="ARBA" id="ARBA00023125"/>
    </source>
</evidence>
<evidence type="ECO:0000256" key="2">
    <source>
        <dbReference type="ARBA" id="ARBA00023242"/>
    </source>
</evidence>
<dbReference type="PANTHER" id="PTHR11829">
    <property type="entry name" value="FORKHEAD BOX PROTEIN"/>
    <property type="match status" value="1"/>
</dbReference>
<evidence type="ECO:0000313" key="6">
    <source>
        <dbReference type="Proteomes" id="UP001235939"/>
    </source>
</evidence>
<evidence type="ECO:0000256" key="3">
    <source>
        <dbReference type="PROSITE-ProRule" id="PRU00089"/>
    </source>
</evidence>
<organism evidence="5 6">
    <name type="scientific">Cordylochernes scorpioides</name>
    <dbReference type="NCBI Taxonomy" id="51811"/>
    <lineage>
        <taxon>Eukaryota</taxon>
        <taxon>Metazoa</taxon>
        <taxon>Ecdysozoa</taxon>
        <taxon>Arthropoda</taxon>
        <taxon>Chelicerata</taxon>
        <taxon>Arachnida</taxon>
        <taxon>Pseudoscorpiones</taxon>
        <taxon>Cheliferoidea</taxon>
        <taxon>Chernetidae</taxon>
        <taxon>Cordylochernes</taxon>
    </lineage>
</organism>
<comment type="subcellular location">
    <subcellularLocation>
        <location evidence="3">Nucleus</location>
    </subcellularLocation>
</comment>
<proteinExistence type="predicted"/>
<dbReference type="InterPro" id="IPR030456">
    <property type="entry name" value="TF_fork_head_CS_2"/>
</dbReference>
<dbReference type="InterPro" id="IPR001766">
    <property type="entry name" value="Fork_head_dom"/>
</dbReference>
<protein>
    <submittedName>
        <fullName evidence="5">FOXA1</fullName>
    </submittedName>
</protein>
<dbReference type="SMART" id="SM00339">
    <property type="entry name" value="FH"/>
    <property type="match status" value="1"/>
</dbReference>